<reference evidence="2" key="1">
    <citation type="submission" date="2018-06" db="EMBL/GenBank/DDBJ databases">
        <authorList>
            <person name="Zhirakovskaya E."/>
        </authorList>
    </citation>
    <scope>NUCLEOTIDE SEQUENCE</scope>
</reference>
<name>A0A3B0UHW1_9ZZZZ</name>
<proteinExistence type="predicted"/>
<organism evidence="2">
    <name type="scientific">hydrothermal vent metagenome</name>
    <dbReference type="NCBI Taxonomy" id="652676"/>
    <lineage>
        <taxon>unclassified sequences</taxon>
        <taxon>metagenomes</taxon>
        <taxon>ecological metagenomes</taxon>
    </lineage>
</organism>
<feature type="region of interest" description="Disordered" evidence="1">
    <location>
        <begin position="157"/>
        <end position="183"/>
    </location>
</feature>
<protein>
    <submittedName>
        <fullName evidence="2">Uncharacterized protein</fullName>
    </submittedName>
</protein>
<evidence type="ECO:0000256" key="1">
    <source>
        <dbReference type="SAM" id="MobiDB-lite"/>
    </source>
</evidence>
<gene>
    <name evidence="2" type="ORF">MNBD_CHLOROFLEXI01-2104</name>
</gene>
<dbReference type="EMBL" id="UOEU01000071">
    <property type="protein sequence ID" value="VAW30615.1"/>
    <property type="molecule type" value="Genomic_DNA"/>
</dbReference>
<sequence>MPLLPTGSPVTRKAIACPATLYVTRRITIPAFAGTGVGSGAGGGVGDGVGGGWVAVAVGGGDGVAVAVGPALVAVGVGDDVAVGPTDVAVAVGDCVAVGVAVGPPPPPPVTVTLLNVPVARVVMLLPVTARPINTFVPIVTVRDCMSSQVLPVRTSRSKGYLSHQPHKGISKRLGGMPSRSAR</sequence>
<evidence type="ECO:0000313" key="2">
    <source>
        <dbReference type="EMBL" id="VAW30615.1"/>
    </source>
</evidence>
<accession>A0A3B0UHW1</accession>
<dbReference type="AlphaFoldDB" id="A0A3B0UHW1"/>